<protein>
    <recommendedName>
        <fullName evidence="4">PCI domain-containing protein</fullName>
    </recommendedName>
</protein>
<evidence type="ECO:0000313" key="6">
    <source>
        <dbReference type="Proteomes" id="UP000298390"/>
    </source>
</evidence>
<proteinExistence type="inferred from homology"/>
<dbReference type="AlphaFoldDB" id="A0A4Y9YFN5"/>
<comment type="caution">
    <text evidence="5">The sequence shown here is derived from an EMBL/GenBank/DDBJ whole genome shotgun (WGS) entry which is preliminary data.</text>
</comment>
<reference evidence="5 6" key="1">
    <citation type="submission" date="2019-01" db="EMBL/GenBank/DDBJ databases">
        <title>Genome sequencing of the rare red list fungi Fomitopsis rosea.</title>
        <authorList>
            <person name="Buettner E."/>
            <person name="Kellner H."/>
        </authorList>
    </citation>
    <scope>NUCLEOTIDE SEQUENCE [LARGE SCALE GENOMIC DNA]</scope>
    <source>
        <strain evidence="5 6">DSM 105464</strain>
    </source>
</reference>
<evidence type="ECO:0000256" key="3">
    <source>
        <dbReference type="SAM" id="MobiDB-lite"/>
    </source>
</evidence>
<name>A0A4Y9YFN5_9APHY</name>
<feature type="domain" description="PCI" evidence="4">
    <location>
        <begin position="1"/>
        <end position="172"/>
    </location>
</feature>
<dbReference type="STRING" id="34475.A0A4Y9YFN5"/>
<organism evidence="5 6">
    <name type="scientific">Rhodofomes roseus</name>
    <dbReference type="NCBI Taxonomy" id="34475"/>
    <lineage>
        <taxon>Eukaryota</taxon>
        <taxon>Fungi</taxon>
        <taxon>Dikarya</taxon>
        <taxon>Basidiomycota</taxon>
        <taxon>Agaricomycotina</taxon>
        <taxon>Agaricomycetes</taxon>
        <taxon>Polyporales</taxon>
        <taxon>Rhodofomes</taxon>
    </lineage>
</organism>
<dbReference type="PANTHER" id="PTHR15350">
    <property type="entry name" value="COP9 SIGNALOSOME COMPLEX SUBUNIT 7/DENDRITIC CELL PROTEIN GA17"/>
    <property type="match status" value="1"/>
</dbReference>
<feature type="compositionally biased region" description="Basic and acidic residues" evidence="3">
    <location>
        <begin position="261"/>
        <end position="302"/>
    </location>
</feature>
<dbReference type="InterPro" id="IPR000717">
    <property type="entry name" value="PCI_dom"/>
</dbReference>
<gene>
    <name evidence="5" type="ORF">EVJ58_g5611</name>
</gene>
<dbReference type="PANTHER" id="PTHR15350:SF5">
    <property type="entry name" value="COP9 SIGNALOSOME COMPLEX SUBUNIT 7"/>
    <property type="match status" value="1"/>
</dbReference>
<evidence type="ECO:0000256" key="2">
    <source>
        <dbReference type="ARBA" id="ARBA00022790"/>
    </source>
</evidence>
<dbReference type="Pfam" id="PF01399">
    <property type="entry name" value="PCI"/>
    <property type="match status" value="1"/>
</dbReference>
<keyword evidence="2" id="KW-0736">Signalosome</keyword>
<dbReference type="PROSITE" id="PS50250">
    <property type="entry name" value="PCI"/>
    <property type="match status" value="1"/>
</dbReference>
<comment type="similarity">
    <text evidence="1">Belongs to the CSN7/EIF3M family. CSN7 subfamily.</text>
</comment>
<evidence type="ECO:0000256" key="1">
    <source>
        <dbReference type="ARBA" id="ARBA00008482"/>
    </source>
</evidence>
<dbReference type="Proteomes" id="UP000298390">
    <property type="component" value="Unassembled WGS sequence"/>
</dbReference>
<accession>A0A4Y9YFN5</accession>
<sequence length="334" mass="37327">MELGTNMAAKLEPFLIMSKGAKGAAAAKLVQDATSAHGVFVFAELLEQKNIQELATHEQHSQSYSLLQLFAYKTTQGCVARSQSSSNYEAQASLVGIFGDGEPGMFEWGQYPISSLTVVTNQKLPYSQLLEQLEMPTIRELEDLIIDAMYLEIISGKLDQKEQQFDVEYTVGRDIEPGKIEALLASLRNWADTTSAVLATLDEKLAVLTAEAAQTKTKQEAYDHKYQTTLKEVLDKQKEAKAKQRAAAYPGQTGLTAAGIAERDRQRERERLEREEQERRHREKEQGKGNNEDYEDDGKGDSMDVDEPADIGKGKKKAPPSDATQRQQRKRNRP</sequence>
<evidence type="ECO:0000313" key="5">
    <source>
        <dbReference type="EMBL" id="TFY59709.1"/>
    </source>
</evidence>
<dbReference type="GO" id="GO:0008180">
    <property type="term" value="C:COP9 signalosome"/>
    <property type="evidence" value="ECO:0007669"/>
    <property type="project" value="UniProtKB-KW"/>
</dbReference>
<dbReference type="Pfam" id="PF22061">
    <property type="entry name" value="CSN7_HB_subdom"/>
    <property type="match status" value="1"/>
</dbReference>
<feature type="region of interest" description="Disordered" evidence="3">
    <location>
        <begin position="241"/>
        <end position="334"/>
    </location>
</feature>
<dbReference type="EMBL" id="SEKV01000291">
    <property type="protein sequence ID" value="TFY59709.1"/>
    <property type="molecule type" value="Genomic_DNA"/>
</dbReference>
<evidence type="ECO:0000259" key="4">
    <source>
        <dbReference type="PROSITE" id="PS50250"/>
    </source>
</evidence>
<dbReference type="InterPro" id="IPR045237">
    <property type="entry name" value="COPS7/eIF3m"/>
</dbReference>